<dbReference type="Pfam" id="PF07681">
    <property type="entry name" value="DoxX"/>
    <property type="match status" value="1"/>
</dbReference>
<keyword evidence="5 7" id="KW-1133">Transmembrane helix</keyword>
<keyword evidence="6 7" id="KW-0472">Membrane</keyword>
<evidence type="ECO:0000256" key="4">
    <source>
        <dbReference type="ARBA" id="ARBA00022692"/>
    </source>
</evidence>
<evidence type="ECO:0000256" key="1">
    <source>
        <dbReference type="ARBA" id="ARBA00004651"/>
    </source>
</evidence>
<dbReference type="eggNOG" id="COG2259">
    <property type="taxonomic scope" value="Bacteria"/>
</dbReference>
<sequence>MKNKQEIGALLLRVVLGIIFIGHGTQKFQGGIENIAGWFDSIGLPGVLAYLVASIELVGGIVILLGLATRIVGGLFVIVLLGAIVTVQLAAGFIGGYAYDLALLAISVYLLLNGSKLYSLDSYIVKRKGDRPFWL</sequence>
<dbReference type="Proteomes" id="UP000018896">
    <property type="component" value="Unassembled WGS sequence"/>
</dbReference>
<evidence type="ECO:0000313" key="8">
    <source>
        <dbReference type="EMBL" id="GAE36291.1"/>
    </source>
</evidence>
<accession>W4QW04</accession>
<gene>
    <name evidence="8" type="ORF">JCM9157_3452</name>
</gene>
<feature type="transmembrane region" description="Helical" evidence="7">
    <location>
        <begin position="101"/>
        <end position="118"/>
    </location>
</feature>
<name>W4QW04_HALA3</name>
<protein>
    <submittedName>
        <fullName evidence="8">Putative membrane protein</fullName>
    </submittedName>
</protein>
<dbReference type="PANTHER" id="PTHR33452:SF1">
    <property type="entry name" value="INNER MEMBRANE PROTEIN YPHA-RELATED"/>
    <property type="match status" value="1"/>
</dbReference>
<evidence type="ECO:0000256" key="5">
    <source>
        <dbReference type="ARBA" id="ARBA00022989"/>
    </source>
</evidence>
<feature type="transmembrane region" description="Helical" evidence="7">
    <location>
        <begin position="7"/>
        <end position="26"/>
    </location>
</feature>
<dbReference type="RefSeq" id="WP_035666161.1">
    <property type="nucleotide sequence ID" value="NZ_BAUV01000031.1"/>
</dbReference>
<proteinExistence type="inferred from homology"/>
<comment type="similarity">
    <text evidence="2">Belongs to the DoxX family.</text>
</comment>
<dbReference type="PANTHER" id="PTHR33452">
    <property type="entry name" value="OXIDOREDUCTASE CATD-RELATED"/>
    <property type="match status" value="1"/>
</dbReference>
<organism evidence="8 9">
    <name type="scientific">Halalkalibacter akibai (strain ATCC 43226 / DSM 21942 / CIP 109018 / JCM 9157 / 1139)</name>
    <name type="common">Bacillus akibai</name>
    <dbReference type="NCBI Taxonomy" id="1236973"/>
    <lineage>
        <taxon>Bacteria</taxon>
        <taxon>Bacillati</taxon>
        <taxon>Bacillota</taxon>
        <taxon>Bacilli</taxon>
        <taxon>Bacillales</taxon>
        <taxon>Bacillaceae</taxon>
        <taxon>Halalkalibacter</taxon>
    </lineage>
</organism>
<keyword evidence="4 7" id="KW-0812">Transmembrane</keyword>
<keyword evidence="9" id="KW-1185">Reference proteome</keyword>
<dbReference type="STRING" id="1236973.JCM9157_3452"/>
<evidence type="ECO:0000256" key="7">
    <source>
        <dbReference type="SAM" id="Phobius"/>
    </source>
</evidence>
<evidence type="ECO:0000256" key="2">
    <source>
        <dbReference type="ARBA" id="ARBA00006679"/>
    </source>
</evidence>
<feature type="transmembrane region" description="Helical" evidence="7">
    <location>
        <begin position="75"/>
        <end position="95"/>
    </location>
</feature>
<dbReference type="InterPro" id="IPR032808">
    <property type="entry name" value="DoxX"/>
</dbReference>
<evidence type="ECO:0000256" key="6">
    <source>
        <dbReference type="ARBA" id="ARBA00023136"/>
    </source>
</evidence>
<evidence type="ECO:0000256" key="3">
    <source>
        <dbReference type="ARBA" id="ARBA00022475"/>
    </source>
</evidence>
<feature type="transmembrane region" description="Helical" evidence="7">
    <location>
        <begin position="46"/>
        <end position="68"/>
    </location>
</feature>
<keyword evidence="3" id="KW-1003">Cell membrane</keyword>
<comment type="subcellular location">
    <subcellularLocation>
        <location evidence="1">Cell membrane</location>
        <topology evidence="1">Multi-pass membrane protein</topology>
    </subcellularLocation>
</comment>
<comment type="caution">
    <text evidence="8">The sequence shown here is derived from an EMBL/GenBank/DDBJ whole genome shotgun (WGS) entry which is preliminary data.</text>
</comment>
<dbReference type="GO" id="GO:0005886">
    <property type="term" value="C:plasma membrane"/>
    <property type="evidence" value="ECO:0007669"/>
    <property type="project" value="UniProtKB-SubCell"/>
</dbReference>
<dbReference type="EMBL" id="BAUV01000031">
    <property type="protein sequence ID" value="GAE36291.1"/>
    <property type="molecule type" value="Genomic_DNA"/>
</dbReference>
<reference evidence="8 9" key="1">
    <citation type="journal article" date="2014" name="Genome Announc.">
        <title>Draft Genome Sequences of Three Alkaliphilic Bacillus Strains, Bacillus wakoensis JCM 9140T, Bacillus akibai JCM 9157T, and Bacillus hemicellulosilyticus JCM 9152T.</title>
        <authorList>
            <person name="Yuki M."/>
            <person name="Oshima K."/>
            <person name="Suda W."/>
            <person name="Oshida Y."/>
            <person name="Kitamura K."/>
            <person name="Iida T."/>
            <person name="Hattori M."/>
            <person name="Ohkuma M."/>
        </authorList>
    </citation>
    <scope>NUCLEOTIDE SEQUENCE [LARGE SCALE GENOMIC DNA]</scope>
    <source>
        <strain evidence="8 9">JCM 9157</strain>
    </source>
</reference>
<dbReference type="OrthoDB" id="886570at2"/>
<dbReference type="AlphaFoldDB" id="W4QW04"/>
<dbReference type="InterPro" id="IPR051907">
    <property type="entry name" value="DoxX-like_oxidoreductase"/>
</dbReference>
<evidence type="ECO:0000313" key="9">
    <source>
        <dbReference type="Proteomes" id="UP000018896"/>
    </source>
</evidence>